<dbReference type="PANTHER" id="PTHR45729">
    <property type="entry name" value="RABPHILIN, ISOFORM A"/>
    <property type="match status" value="1"/>
</dbReference>
<proteinExistence type="predicted"/>
<dbReference type="PANTHER" id="PTHR45729:SF6">
    <property type="entry name" value="RABPHILIN, ISOFORM A"/>
    <property type="match status" value="1"/>
</dbReference>
<dbReference type="Gene3D" id="2.60.40.150">
    <property type="entry name" value="C2 domain"/>
    <property type="match status" value="2"/>
</dbReference>
<dbReference type="PRINTS" id="PR00360">
    <property type="entry name" value="C2DOMAIN"/>
</dbReference>
<dbReference type="AlphaFoldDB" id="A0A158QHM6"/>
<keyword evidence="4" id="KW-0862">Zinc</keyword>
<dbReference type="GO" id="GO:0016020">
    <property type="term" value="C:membrane"/>
    <property type="evidence" value="ECO:0007669"/>
    <property type="project" value="InterPro"/>
</dbReference>
<feature type="compositionally biased region" description="Polar residues" evidence="7">
    <location>
        <begin position="507"/>
        <end position="522"/>
    </location>
</feature>
<evidence type="ECO:0000256" key="4">
    <source>
        <dbReference type="ARBA" id="ARBA00022833"/>
    </source>
</evidence>
<keyword evidence="3 5" id="KW-0863">Zinc-finger</keyword>
<reference evidence="11" key="1">
    <citation type="submission" date="2016-04" db="UniProtKB">
        <authorList>
            <consortium name="WormBaseParasite"/>
        </authorList>
    </citation>
    <scope>IDENTIFICATION</scope>
</reference>
<name>A0A158QHM6_RODNA</name>
<dbReference type="InterPro" id="IPR041282">
    <property type="entry name" value="FYVE_2"/>
</dbReference>
<dbReference type="InterPro" id="IPR001565">
    <property type="entry name" value="Synaptotagmin"/>
</dbReference>
<dbReference type="InterPro" id="IPR000008">
    <property type="entry name" value="C2_dom"/>
</dbReference>
<organism evidence="11">
    <name type="scientific">Rodentolepis nana</name>
    <name type="common">Dwarf tapeworm</name>
    <name type="synonym">Hymenolepis nana</name>
    <dbReference type="NCBI Taxonomy" id="102285"/>
    <lineage>
        <taxon>Eukaryota</taxon>
        <taxon>Metazoa</taxon>
        <taxon>Spiralia</taxon>
        <taxon>Lophotrochozoa</taxon>
        <taxon>Platyhelminthes</taxon>
        <taxon>Cestoda</taxon>
        <taxon>Eucestoda</taxon>
        <taxon>Cyclophyllidea</taxon>
        <taxon>Hymenolepididae</taxon>
        <taxon>Rodentolepis</taxon>
    </lineage>
</organism>
<keyword evidence="6" id="KW-0175">Coiled coil</keyword>
<dbReference type="InterPro" id="IPR035892">
    <property type="entry name" value="C2_domain_sf"/>
</dbReference>
<dbReference type="GO" id="GO:0008270">
    <property type="term" value="F:zinc ion binding"/>
    <property type="evidence" value="ECO:0007669"/>
    <property type="project" value="UniProtKB-KW"/>
</dbReference>
<dbReference type="InterPro" id="IPR013083">
    <property type="entry name" value="Znf_RING/FYVE/PHD"/>
</dbReference>
<protein>
    <submittedName>
        <fullName evidence="11">C2 domain-containing protein</fullName>
    </submittedName>
</protein>
<dbReference type="PROSITE" id="PS50004">
    <property type="entry name" value="C2"/>
    <property type="match status" value="2"/>
</dbReference>
<sequence>LEASRRKRGTNRYKDGRPFPRKVPSAVSNCQSAGHEETIEAQRTALAEMRQRLHYLSSNTSNGISPDELISLEEAHRREVLGLRRQIKELRIQLECSRKGSSRWNKECSNSTGNGIEGDIASDLFSDNNLFKILKVRLNLEENYFLLIHTFCQFFSPSSALLIRRSCIDPANSELRERIWTEQQKFAVSVKGKLNMLFNQLKRNASTIQSYEAQMAKLRSLIVEIKQLRAEKMIAEAKATDIASTSTEKAKEEETEAAFEINEELQSQLNVAKRQIDELTDTVKKLKSQLADKEKALIFLARLISTRFNNYILSVTSSMKGYICPSDRQLALRASTLPSELYMNICRLGTGWSTVALANQRRVNTRLSNEELDHIYRVLQRNDSINEKENRRVKSMLQRLENMKMSTVPQTKTTCSLCGHEFGLLLKSSAHCADCGRLVCLRCSMEFVEVSEKSKQIQDPADISPSRYLPPGSTTAASAAEKRNFSRTVPKFWGSQQMSEQRDNINDESGSLDQSAFNGSTRGRSKHKSFSLERRQSLSRISNLFTIPRSLTPSTTITPTSNRYHLCKLCCEAREVWKRSGAWFHKGFPKSGLHSSCPASPLTGRSVTTADGWTSLLARGPTETLPTGAAALAGDEDWTRIEKRPTETGPSTEGVAGGFTATRYTPEGVVTRKISREESGSPPDTIVANSRNEGSSSTGSPLGIFDNSPWKQPPDQKQSSKPNSSPTSKLNPREPSPIHESLSQNSLQALELPPQRGRESKIPSLFPETKMALGLGSPNIIPPTFAPPPDLKFKRESSPFTKPATSFAEAPLGILYFSVIHDVPNCELHVRIHNAKNLIAMDANGLSDPFVVCQLLPAAGKRFRTRTIPQNLNPIWNETYTFTDFDNRKLDKRVLRFAVLDEDIYGADWLGEYRLSLGELLPDRLSEFAVPLNPRKPLPKEIDDLANPTRGKIQIALRYIDESKQLSVEVLRCAELAPMDHNGYSDPFVKLYLRPDKQRKTKQKTKVKKSTLFPEFNEQFYFNMDALEVNKRTLEITVWDFDRGVTNDFIGGLTLGAKAKAERREVWQAVFRPPYRRFEAWFQLASRSDIDCPGNESQDGSENLSNHTPTPGICD</sequence>
<dbReference type="GO" id="GO:0031267">
    <property type="term" value="F:small GTPase binding"/>
    <property type="evidence" value="ECO:0007669"/>
    <property type="project" value="InterPro"/>
</dbReference>
<dbReference type="PROSITE" id="PS50916">
    <property type="entry name" value="RABBD"/>
    <property type="match status" value="1"/>
</dbReference>
<feature type="compositionally biased region" description="Polar residues" evidence="7">
    <location>
        <begin position="1095"/>
        <end position="1109"/>
    </location>
</feature>
<feature type="compositionally biased region" description="Basic residues" evidence="7">
    <location>
        <begin position="1"/>
        <end position="11"/>
    </location>
</feature>
<dbReference type="Pfam" id="PF00168">
    <property type="entry name" value="C2"/>
    <property type="match status" value="2"/>
</dbReference>
<dbReference type="InterPro" id="IPR043566">
    <property type="entry name" value="Rabphilin/DOC2/Noc2"/>
</dbReference>
<dbReference type="GO" id="GO:0098793">
    <property type="term" value="C:presynapse"/>
    <property type="evidence" value="ECO:0007669"/>
    <property type="project" value="GOC"/>
</dbReference>
<keyword evidence="1" id="KW-0479">Metal-binding</keyword>
<dbReference type="WBParaSite" id="HNAJ_0000768501-mRNA-1">
    <property type="protein sequence ID" value="HNAJ_0000768501-mRNA-1"/>
    <property type="gene ID" value="HNAJ_0000768501"/>
</dbReference>
<dbReference type="GO" id="GO:0017158">
    <property type="term" value="P:regulation of calcium ion-dependent exocytosis"/>
    <property type="evidence" value="ECO:0007669"/>
    <property type="project" value="TreeGrafter"/>
</dbReference>
<feature type="region of interest" description="Disordered" evidence="7">
    <location>
        <begin position="619"/>
        <end position="742"/>
    </location>
</feature>
<evidence type="ECO:0000313" key="11">
    <source>
        <dbReference type="WBParaSite" id="HNAJ_0000768501-mRNA-1"/>
    </source>
</evidence>
<evidence type="ECO:0000259" key="10">
    <source>
        <dbReference type="PROSITE" id="PS50916"/>
    </source>
</evidence>
<feature type="coiled-coil region" evidence="6">
    <location>
        <begin position="208"/>
        <end position="238"/>
    </location>
</feature>
<dbReference type="PRINTS" id="PR00399">
    <property type="entry name" value="SYNAPTOTAGMN"/>
</dbReference>
<dbReference type="InterPro" id="IPR011011">
    <property type="entry name" value="Znf_FYVE_PHD"/>
</dbReference>
<keyword evidence="2" id="KW-0677">Repeat</keyword>
<feature type="domain" description="C2" evidence="8">
    <location>
        <begin position="811"/>
        <end position="930"/>
    </location>
</feature>
<dbReference type="Gene3D" id="3.30.40.10">
    <property type="entry name" value="Zinc/RING finger domain, C3HC4 (zinc finger)"/>
    <property type="match status" value="1"/>
</dbReference>
<dbReference type="GO" id="GO:0061669">
    <property type="term" value="P:spontaneous neurotransmitter secretion"/>
    <property type="evidence" value="ECO:0007669"/>
    <property type="project" value="TreeGrafter"/>
</dbReference>
<feature type="region of interest" description="Disordered" evidence="7">
    <location>
        <begin position="1092"/>
        <end position="1115"/>
    </location>
</feature>
<dbReference type="InterPro" id="IPR010911">
    <property type="entry name" value="Rab_BD"/>
</dbReference>
<feature type="domain" description="RabBD" evidence="10">
    <location>
        <begin position="361"/>
        <end position="587"/>
    </location>
</feature>
<feature type="compositionally biased region" description="Polar residues" evidence="7">
    <location>
        <begin position="715"/>
        <end position="730"/>
    </location>
</feature>
<dbReference type="STRING" id="102285.A0A158QHM6"/>
<dbReference type="SUPFAM" id="SSF57903">
    <property type="entry name" value="FYVE/PHD zinc finger"/>
    <property type="match status" value="1"/>
</dbReference>
<evidence type="ECO:0000256" key="7">
    <source>
        <dbReference type="SAM" id="MobiDB-lite"/>
    </source>
</evidence>
<dbReference type="SMART" id="SM00239">
    <property type="entry name" value="C2"/>
    <property type="match status" value="2"/>
</dbReference>
<dbReference type="InterPro" id="IPR017455">
    <property type="entry name" value="Znf_FYVE-rel"/>
</dbReference>
<dbReference type="Pfam" id="PF02318">
    <property type="entry name" value="FYVE_2"/>
    <property type="match status" value="1"/>
</dbReference>
<feature type="domain" description="C2" evidence="8">
    <location>
        <begin position="949"/>
        <end position="1082"/>
    </location>
</feature>
<accession>A0A158QHM6</accession>
<dbReference type="GO" id="GO:0006887">
    <property type="term" value="P:exocytosis"/>
    <property type="evidence" value="ECO:0007669"/>
    <property type="project" value="TreeGrafter"/>
</dbReference>
<evidence type="ECO:0000256" key="1">
    <source>
        <dbReference type="ARBA" id="ARBA00022723"/>
    </source>
</evidence>
<feature type="domain" description="FYVE-type" evidence="9">
    <location>
        <begin position="409"/>
        <end position="444"/>
    </location>
</feature>
<evidence type="ECO:0000259" key="9">
    <source>
        <dbReference type="PROSITE" id="PS50178"/>
    </source>
</evidence>
<dbReference type="PROSITE" id="PS50178">
    <property type="entry name" value="ZF_FYVE"/>
    <property type="match status" value="1"/>
</dbReference>
<evidence type="ECO:0000256" key="6">
    <source>
        <dbReference type="SAM" id="Coils"/>
    </source>
</evidence>
<evidence type="ECO:0000256" key="5">
    <source>
        <dbReference type="PROSITE-ProRule" id="PRU00091"/>
    </source>
</evidence>
<evidence type="ECO:0000259" key="8">
    <source>
        <dbReference type="PROSITE" id="PS50004"/>
    </source>
</evidence>
<feature type="compositionally biased region" description="Basic and acidic residues" evidence="7">
    <location>
        <begin position="637"/>
        <end position="646"/>
    </location>
</feature>
<feature type="compositionally biased region" description="Polar residues" evidence="7">
    <location>
        <begin position="687"/>
        <end position="700"/>
    </location>
</feature>
<feature type="coiled-coil region" evidence="6">
    <location>
        <begin position="262"/>
        <end position="296"/>
    </location>
</feature>
<feature type="region of interest" description="Disordered" evidence="7">
    <location>
        <begin position="455"/>
        <end position="534"/>
    </location>
</feature>
<feature type="region of interest" description="Disordered" evidence="7">
    <location>
        <begin position="1"/>
        <end position="27"/>
    </location>
</feature>
<evidence type="ECO:0000256" key="3">
    <source>
        <dbReference type="ARBA" id="ARBA00022771"/>
    </source>
</evidence>
<dbReference type="GO" id="GO:0006886">
    <property type="term" value="P:intracellular protein transport"/>
    <property type="evidence" value="ECO:0007669"/>
    <property type="project" value="InterPro"/>
</dbReference>
<evidence type="ECO:0000256" key="2">
    <source>
        <dbReference type="ARBA" id="ARBA00022737"/>
    </source>
</evidence>
<dbReference type="SUPFAM" id="SSF49562">
    <property type="entry name" value="C2 domain (Calcium/lipid-binding domain, CaLB)"/>
    <property type="match status" value="2"/>
</dbReference>